<proteinExistence type="predicted"/>
<feature type="domain" description="RNA polymerase sigma factor 70 region 4 type 2" evidence="1">
    <location>
        <begin position="122"/>
        <end position="173"/>
    </location>
</feature>
<protein>
    <recommendedName>
        <fullName evidence="1">RNA polymerase sigma factor 70 region 4 type 2 domain-containing protein</fullName>
    </recommendedName>
</protein>
<gene>
    <name evidence="2" type="ORF">Firmicute1046_0110</name>
</gene>
<accession>A0A650F4E7</accession>
<dbReference type="GO" id="GO:0016987">
    <property type="term" value="F:sigma factor activity"/>
    <property type="evidence" value="ECO:0007669"/>
    <property type="project" value="InterPro"/>
</dbReference>
<dbReference type="Pfam" id="PF08281">
    <property type="entry name" value="Sigma70_r4_2"/>
    <property type="match status" value="1"/>
</dbReference>
<name>A0A650F4E7_9FIRM</name>
<dbReference type="GO" id="GO:0006352">
    <property type="term" value="P:DNA-templated transcription initiation"/>
    <property type="evidence" value="ECO:0007669"/>
    <property type="project" value="InterPro"/>
</dbReference>
<evidence type="ECO:0000313" key="2">
    <source>
        <dbReference type="EMBL" id="QGT50935.1"/>
    </source>
</evidence>
<reference evidence="2" key="1">
    <citation type="journal article" date="2020" name="J. ISSAAS">
        <title>Lactobacilli and other gastrointestinal microbiota of Peromyscus leucopus, reservoir host for agents of Lyme disease and other zoonoses in North America.</title>
        <authorList>
            <person name="Milovic A."/>
            <person name="Bassam K."/>
            <person name="Shao H."/>
            <person name="Chatzistamou I."/>
            <person name="Tufts D.M."/>
            <person name="Diuk-Wasser M."/>
            <person name="Barbour A.G."/>
        </authorList>
    </citation>
    <scope>NUCLEOTIDE SEQUENCE</scope>
    <source>
        <strain evidence="2">LL40</strain>
    </source>
</reference>
<dbReference type="InterPro" id="IPR013249">
    <property type="entry name" value="RNA_pol_sigma70_r4_t2"/>
</dbReference>
<dbReference type="InterPro" id="IPR013324">
    <property type="entry name" value="RNA_pol_sigma_r3/r4-like"/>
</dbReference>
<dbReference type="EMBL" id="MN577573">
    <property type="protein sequence ID" value="QGT50935.1"/>
    <property type="molecule type" value="Genomic_DNA"/>
</dbReference>
<dbReference type="GO" id="GO:0003677">
    <property type="term" value="F:DNA binding"/>
    <property type="evidence" value="ECO:0007669"/>
    <property type="project" value="InterPro"/>
</dbReference>
<dbReference type="AlphaFoldDB" id="A0A650F4E7"/>
<organism evidence="2">
    <name type="scientific">uncultured Bacillota bacterium</name>
    <dbReference type="NCBI Taxonomy" id="344338"/>
    <lineage>
        <taxon>Bacteria</taxon>
        <taxon>Bacillati</taxon>
        <taxon>Bacillota</taxon>
        <taxon>environmental samples</taxon>
    </lineage>
</organism>
<dbReference type="SUPFAM" id="SSF88659">
    <property type="entry name" value="Sigma3 and sigma4 domains of RNA polymerase sigma factors"/>
    <property type="match status" value="1"/>
</dbReference>
<evidence type="ECO:0000259" key="1">
    <source>
        <dbReference type="Pfam" id="PF08281"/>
    </source>
</evidence>
<sequence>MNTIMNERERAFAEENIKTIEKFLSHRRLDYDTYYDVVVFGFLKAVMQYLSVERLQQYAFNTIAWRKMNDEVWRYHRDQNRLKRKAVPLSMDAELESETTSFYELVPDLHGIDFEKQCADKQIIESCMLDVRPQEKTVLMLKAQGYSYREIGTLCNLSCSGVFNRVLRFRKRLKQSNPEISELEMWECAS</sequence>